<evidence type="ECO:0000259" key="5">
    <source>
        <dbReference type="PROSITE" id="PS50126"/>
    </source>
</evidence>
<dbReference type="PRINTS" id="PR00681">
    <property type="entry name" value="RIBOSOMALS1"/>
</dbReference>
<organism evidence="6 7">
    <name type="scientific">Bremerella alba</name>
    <dbReference type="NCBI Taxonomy" id="980252"/>
    <lineage>
        <taxon>Bacteria</taxon>
        <taxon>Pseudomonadati</taxon>
        <taxon>Planctomycetota</taxon>
        <taxon>Planctomycetia</taxon>
        <taxon>Pirellulales</taxon>
        <taxon>Pirellulaceae</taxon>
        <taxon>Bremerella</taxon>
    </lineage>
</organism>
<feature type="compositionally biased region" description="Basic and acidic residues" evidence="4">
    <location>
        <begin position="514"/>
        <end position="529"/>
    </location>
</feature>
<keyword evidence="7" id="KW-1185">Reference proteome</keyword>
<dbReference type="PANTHER" id="PTHR10724">
    <property type="entry name" value="30S RIBOSOMAL PROTEIN S1"/>
    <property type="match status" value="1"/>
</dbReference>
<dbReference type="EC" id="2.7.7.8" evidence="6"/>
<feature type="domain" description="S1 motif" evidence="5">
    <location>
        <begin position="431"/>
        <end position="500"/>
    </location>
</feature>
<dbReference type="GO" id="GO:0003735">
    <property type="term" value="F:structural constituent of ribosome"/>
    <property type="evidence" value="ECO:0007669"/>
    <property type="project" value="TreeGrafter"/>
</dbReference>
<keyword evidence="2" id="KW-0689">Ribosomal protein</keyword>
<evidence type="ECO:0000256" key="1">
    <source>
        <dbReference type="ARBA" id="ARBA00006767"/>
    </source>
</evidence>
<dbReference type="SUPFAM" id="SSF50249">
    <property type="entry name" value="Nucleic acid-binding proteins"/>
    <property type="match status" value="3"/>
</dbReference>
<sequence length="555" mass="59466">MSTDPQKDPASVEPTPQTPEASAPEASSVETTPGDAPTPAEAATPAETPVENAAPEQTADAGGDDQEKKKVLIGSQRDKPKPAPAKRQPQKPKRPAQPKPAEEGDDPTKIPEDLAETLGETSQEEGEPDYRLPVDGGKVHVPNRRETMEDIEAELEAAFGETSIDDVMSNQTPAPAATRLDEGDRVTATVIRVHREDVFFDLPQGNQGIASVRSFVAPPTVGDKMEVSIGTFNGGQRLYEVGIPGASTSVQDWGDIKEGIIVDAVVDGVNKGGLECAVGSARGFIPASQVAIYHAKDLEEFKGRKLQCLVTEANPEKRNLVLSARAVAEKMAEDNKKQLLGNLTVGQIREGTVTRIQDFGAFVDLGGIDGLVHVSQISWDRVQHPSDVLAEGQAVKVKVTKMDPETGKIGLSIRDTMENPWQKVANDFAVGKVVPGKVTKLMDFGAFVEIAPGIEGLVHVSEVSYSRISRVSSVLKAGEEVEVKVLSIDQAKRRISLSIKATQPPPADSRQGGRRKDDVETDVDRELSVKKTSSQPLKGGVTNDHSEGAKFGLKW</sequence>
<feature type="compositionally biased region" description="Basic and acidic residues" evidence="4">
    <location>
        <begin position="100"/>
        <end position="112"/>
    </location>
</feature>
<dbReference type="CDD" id="cd05688">
    <property type="entry name" value="S1_RPS1_repeat_ec3"/>
    <property type="match status" value="1"/>
</dbReference>
<dbReference type="SMART" id="SM00316">
    <property type="entry name" value="S1"/>
    <property type="match status" value="4"/>
</dbReference>
<feature type="domain" description="S1 motif" evidence="5">
    <location>
        <begin position="346"/>
        <end position="414"/>
    </location>
</feature>
<name>A0A7V8V4I4_9BACT</name>
<feature type="region of interest" description="Disordered" evidence="4">
    <location>
        <begin position="1"/>
        <end position="140"/>
    </location>
</feature>
<comment type="similarity">
    <text evidence="1">Belongs to the bacterial ribosomal protein bS1 family.</text>
</comment>
<dbReference type="Gene3D" id="2.40.50.140">
    <property type="entry name" value="Nucleic acid-binding proteins"/>
    <property type="match status" value="3"/>
</dbReference>
<evidence type="ECO:0000256" key="2">
    <source>
        <dbReference type="ARBA" id="ARBA00022980"/>
    </source>
</evidence>
<dbReference type="Pfam" id="PF00575">
    <property type="entry name" value="S1"/>
    <property type="match status" value="2"/>
</dbReference>
<feature type="compositionally biased region" description="Basic and acidic residues" evidence="4">
    <location>
        <begin position="65"/>
        <end position="81"/>
    </location>
</feature>
<dbReference type="GO" id="GO:0006412">
    <property type="term" value="P:translation"/>
    <property type="evidence" value="ECO:0007669"/>
    <property type="project" value="TreeGrafter"/>
</dbReference>
<dbReference type="InterPro" id="IPR050437">
    <property type="entry name" value="Ribos_protein_bS1-like"/>
</dbReference>
<dbReference type="InterPro" id="IPR003029">
    <property type="entry name" value="S1_domain"/>
</dbReference>
<dbReference type="GO" id="GO:0022627">
    <property type="term" value="C:cytosolic small ribosomal subunit"/>
    <property type="evidence" value="ECO:0007669"/>
    <property type="project" value="TreeGrafter"/>
</dbReference>
<dbReference type="CDD" id="cd04465">
    <property type="entry name" value="S1_RPS1_repeat_ec2_hs2"/>
    <property type="match status" value="1"/>
</dbReference>
<dbReference type="GO" id="GO:0003729">
    <property type="term" value="F:mRNA binding"/>
    <property type="evidence" value="ECO:0007669"/>
    <property type="project" value="UniProtKB-ARBA"/>
</dbReference>
<keyword evidence="6" id="KW-0548">Nucleotidyltransferase</keyword>
<dbReference type="FunFam" id="2.40.50.140:FF:000051">
    <property type="entry name" value="RNA-binding transcriptional accessory protein"/>
    <property type="match status" value="2"/>
</dbReference>
<accession>A0A7V8V4I4</accession>
<dbReference type="PROSITE" id="PS50126">
    <property type="entry name" value="S1"/>
    <property type="match status" value="3"/>
</dbReference>
<dbReference type="RefSeq" id="WP_207396263.1">
    <property type="nucleotide sequence ID" value="NZ_JABRWO010000004.1"/>
</dbReference>
<reference evidence="6 7" key="1">
    <citation type="submission" date="2020-05" db="EMBL/GenBank/DDBJ databases">
        <title>Bremerella alba sp. nov., a novel planctomycete isolated from the surface of the macroalga Fucus spiralis.</title>
        <authorList>
            <person name="Godinho O."/>
            <person name="Botelho R."/>
            <person name="Albuquerque L."/>
            <person name="Wiegand S."/>
            <person name="Da Costa M.S."/>
            <person name="Lobo-Da-Cunha A."/>
            <person name="Jogler C."/>
            <person name="Lage O.M."/>
        </authorList>
    </citation>
    <scope>NUCLEOTIDE SEQUENCE [LARGE SCALE GENOMIC DNA]</scope>
    <source>
        <strain evidence="6 7">FF15</strain>
    </source>
</reference>
<dbReference type="GO" id="GO:0004654">
    <property type="term" value="F:polyribonucleotide nucleotidyltransferase activity"/>
    <property type="evidence" value="ECO:0007669"/>
    <property type="project" value="UniProtKB-EC"/>
</dbReference>
<evidence type="ECO:0000256" key="4">
    <source>
        <dbReference type="SAM" id="MobiDB-lite"/>
    </source>
</evidence>
<dbReference type="EMBL" id="JABRWO010000004">
    <property type="protein sequence ID" value="MBA2114813.1"/>
    <property type="molecule type" value="Genomic_DNA"/>
</dbReference>
<evidence type="ECO:0000313" key="7">
    <source>
        <dbReference type="Proteomes" id="UP000551616"/>
    </source>
</evidence>
<dbReference type="AlphaFoldDB" id="A0A7V8V4I4"/>
<dbReference type="InterPro" id="IPR012340">
    <property type="entry name" value="NA-bd_OB-fold"/>
</dbReference>
<keyword evidence="6" id="KW-0808">Transferase</keyword>
<proteinExistence type="inferred from homology"/>
<feature type="compositionally biased region" description="Low complexity" evidence="4">
    <location>
        <begin position="30"/>
        <end position="56"/>
    </location>
</feature>
<evidence type="ECO:0000256" key="3">
    <source>
        <dbReference type="ARBA" id="ARBA00023274"/>
    </source>
</evidence>
<dbReference type="PANTHER" id="PTHR10724:SF7">
    <property type="entry name" value="SMALL RIBOSOMAL SUBUNIT PROTEIN BS1C"/>
    <property type="match status" value="1"/>
</dbReference>
<dbReference type="Proteomes" id="UP000551616">
    <property type="component" value="Unassembled WGS sequence"/>
</dbReference>
<feature type="region of interest" description="Disordered" evidence="4">
    <location>
        <begin position="497"/>
        <end position="555"/>
    </location>
</feature>
<keyword evidence="3" id="KW-0687">Ribonucleoprotein</keyword>
<comment type="caution">
    <text evidence="6">The sequence shown here is derived from an EMBL/GenBank/DDBJ whole genome shotgun (WGS) entry which is preliminary data.</text>
</comment>
<evidence type="ECO:0000313" key="6">
    <source>
        <dbReference type="EMBL" id="MBA2114813.1"/>
    </source>
</evidence>
<dbReference type="InterPro" id="IPR035104">
    <property type="entry name" value="Ribosomal_protein_S1-like"/>
</dbReference>
<feature type="domain" description="S1 motif" evidence="5">
    <location>
        <begin position="259"/>
        <end position="325"/>
    </location>
</feature>
<gene>
    <name evidence="6" type="primary">pnp_2</name>
    <name evidence="6" type="ORF">HOV93_19800</name>
</gene>
<protein>
    <submittedName>
        <fullName evidence="6">Polyribonucleotide nucleotidyltransferase</fullName>
        <ecNumber evidence="6">2.7.7.8</ecNumber>
    </submittedName>
</protein>